<organism evidence="8 9">
    <name type="scientific">Salmo salar</name>
    <name type="common">Atlantic salmon</name>
    <dbReference type="NCBI Taxonomy" id="8030"/>
    <lineage>
        <taxon>Eukaryota</taxon>
        <taxon>Metazoa</taxon>
        <taxon>Chordata</taxon>
        <taxon>Craniata</taxon>
        <taxon>Vertebrata</taxon>
        <taxon>Euteleostomi</taxon>
        <taxon>Actinopterygii</taxon>
        <taxon>Neopterygii</taxon>
        <taxon>Teleostei</taxon>
        <taxon>Protacanthopterygii</taxon>
        <taxon>Salmoniformes</taxon>
        <taxon>Salmonidae</taxon>
        <taxon>Salmoninae</taxon>
        <taxon>Salmo</taxon>
    </lineage>
</organism>
<gene>
    <name evidence="9" type="primary">LOC106597461</name>
</gene>
<keyword evidence="6" id="KW-0391">Immunity</keyword>
<reference evidence="9" key="1">
    <citation type="submission" date="2025-08" db="UniProtKB">
        <authorList>
            <consortium name="RefSeq"/>
        </authorList>
    </citation>
    <scope>IDENTIFICATION</scope>
</reference>
<comment type="subcellular location">
    <subcellularLocation>
        <location evidence="1">Cytoplasm</location>
    </subcellularLocation>
</comment>
<evidence type="ECO:0000256" key="2">
    <source>
        <dbReference type="ARBA" id="ARBA00022490"/>
    </source>
</evidence>
<accession>A0ABM3EH81</accession>
<dbReference type="PANTHER" id="PTHR22605">
    <property type="entry name" value="RZ-TYPE DOMAIN-CONTAINING PROTEIN"/>
    <property type="match status" value="1"/>
</dbReference>
<evidence type="ECO:0000256" key="4">
    <source>
        <dbReference type="ARBA" id="ARBA00022771"/>
    </source>
</evidence>
<dbReference type="InterPro" id="IPR031248">
    <property type="entry name" value="RNF213"/>
</dbReference>
<proteinExistence type="predicted"/>
<protein>
    <submittedName>
        <fullName evidence="9">E3 ubiquitin-protein ligase rnf213-alpha-like</fullName>
    </submittedName>
</protein>
<evidence type="ECO:0000256" key="5">
    <source>
        <dbReference type="ARBA" id="ARBA00022833"/>
    </source>
</evidence>
<dbReference type="PROSITE" id="PS51981">
    <property type="entry name" value="ZF_RZ"/>
    <property type="match status" value="1"/>
</dbReference>
<name>A0ABM3EH81_SALSA</name>
<dbReference type="Proteomes" id="UP001652741">
    <property type="component" value="Chromosome ssa03"/>
</dbReference>
<evidence type="ECO:0000313" key="9">
    <source>
        <dbReference type="RefSeq" id="XP_045570405.1"/>
    </source>
</evidence>
<keyword evidence="3" id="KW-0479">Metal-binding</keyword>
<dbReference type="Pfam" id="PF20173">
    <property type="entry name" value="ZnF_RZ-type"/>
    <property type="match status" value="1"/>
</dbReference>
<evidence type="ECO:0000256" key="1">
    <source>
        <dbReference type="ARBA" id="ARBA00004496"/>
    </source>
</evidence>
<dbReference type="RefSeq" id="XP_045570405.1">
    <property type="nucleotide sequence ID" value="XM_045714449.1"/>
</dbReference>
<keyword evidence="4" id="KW-0863">Zinc-finger</keyword>
<keyword evidence="5" id="KW-0862">Zinc</keyword>
<dbReference type="PANTHER" id="PTHR22605:SF18">
    <property type="entry name" value="E3 UBIQUITIN-PROTEIN LIGASE RNF213-ALPHA"/>
    <property type="match status" value="1"/>
</dbReference>
<evidence type="ECO:0000313" key="8">
    <source>
        <dbReference type="Proteomes" id="UP001652741"/>
    </source>
</evidence>
<sequence length="214" mass="23462">MGGLSVLADRSSVEHTLIELVVHMSAVLLTGTEGLLTPLQQLGLSPNNMLSAFLPTMPEDMLAVAQRLITQSEVDYGLSWYSCPNGHPCVVDKCGQPTHKAQCLECRVEIGGENHVPLTGFQKMELQQGDLTRTGHILGDPQRRDNPDTLDTKNMSLTPFILVRLLGLPCGSVGRAWCLQRLHGVSNARVVECGLRQRPYGLCIQSKVEMYTPD</sequence>
<feature type="domain" description="RZ-type" evidence="7">
    <location>
        <begin position="57"/>
        <end position="134"/>
    </location>
</feature>
<evidence type="ECO:0000256" key="6">
    <source>
        <dbReference type="ARBA" id="ARBA00022859"/>
    </source>
</evidence>
<keyword evidence="8" id="KW-1185">Reference proteome</keyword>
<keyword evidence="2" id="KW-0963">Cytoplasm</keyword>
<evidence type="ECO:0000259" key="7">
    <source>
        <dbReference type="PROSITE" id="PS51981"/>
    </source>
</evidence>
<evidence type="ECO:0000256" key="3">
    <source>
        <dbReference type="ARBA" id="ARBA00022723"/>
    </source>
</evidence>
<dbReference type="GeneID" id="106597461"/>
<dbReference type="InterPro" id="IPR046439">
    <property type="entry name" value="ZF_RZ_dom"/>
</dbReference>